<evidence type="ECO:0000313" key="2">
    <source>
        <dbReference type="EMBL" id="WPU63280.1"/>
    </source>
</evidence>
<feature type="chain" id="PRO_5043545203" description="Carboxypeptidase regulatory-like domain-containing protein" evidence="1">
    <location>
        <begin position="19"/>
        <end position="108"/>
    </location>
</feature>
<evidence type="ECO:0000313" key="3">
    <source>
        <dbReference type="Proteomes" id="UP001324634"/>
    </source>
</evidence>
<dbReference type="EMBL" id="CP139487">
    <property type="protein sequence ID" value="WPU63280.1"/>
    <property type="molecule type" value="Genomic_DNA"/>
</dbReference>
<sequence length="108" mass="11392">MKKVIASVLLLASVSSLAATVKITSFNYVRTSTDTFHSPLAELCGVVEGQTTVPTFVSIKVDPGTNNTASYNTLGDANGKFCMAVITYRGRAEVSITGETLTTEALVK</sequence>
<name>A0AAX4HJ64_9BACT</name>
<evidence type="ECO:0000256" key="1">
    <source>
        <dbReference type="SAM" id="SignalP"/>
    </source>
</evidence>
<feature type="signal peptide" evidence="1">
    <location>
        <begin position="1"/>
        <end position="18"/>
    </location>
</feature>
<dbReference type="AlphaFoldDB" id="A0AAX4HJ64"/>
<keyword evidence="1" id="KW-0732">Signal</keyword>
<evidence type="ECO:0008006" key="4">
    <source>
        <dbReference type="Google" id="ProtNLM"/>
    </source>
</evidence>
<proteinExistence type="predicted"/>
<gene>
    <name evidence="2" type="ORF">SOO65_11345</name>
</gene>
<dbReference type="RefSeq" id="WP_321389703.1">
    <property type="nucleotide sequence ID" value="NZ_CP139487.1"/>
</dbReference>
<organism evidence="2 3">
    <name type="scientific">Peredibacter starrii</name>
    <dbReference type="NCBI Taxonomy" id="28202"/>
    <lineage>
        <taxon>Bacteria</taxon>
        <taxon>Pseudomonadati</taxon>
        <taxon>Bdellovibrionota</taxon>
        <taxon>Bacteriovoracia</taxon>
        <taxon>Bacteriovoracales</taxon>
        <taxon>Bacteriovoracaceae</taxon>
        <taxon>Peredibacter</taxon>
    </lineage>
</organism>
<dbReference type="Proteomes" id="UP001324634">
    <property type="component" value="Chromosome"/>
</dbReference>
<reference evidence="2 3" key="1">
    <citation type="submission" date="2023-11" db="EMBL/GenBank/DDBJ databases">
        <title>Peredibacter starrii A3.12.</title>
        <authorList>
            <person name="Mitchell R.J."/>
        </authorList>
    </citation>
    <scope>NUCLEOTIDE SEQUENCE [LARGE SCALE GENOMIC DNA]</scope>
    <source>
        <strain evidence="2 3">A3.12</strain>
    </source>
</reference>
<accession>A0AAX4HJ64</accession>
<dbReference type="KEGG" id="psti:SOO65_11345"/>
<protein>
    <recommendedName>
        <fullName evidence="4">Carboxypeptidase regulatory-like domain-containing protein</fullName>
    </recommendedName>
</protein>
<keyword evidence="3" id="KW-1185">Reference proteome</keyword>